<keyword evidence="1" id="KW-0812">Transmembrane</keyword>
<dbReference type="OrthoDB" id="653086at2"/>
<dbReference type="Gene3D" id="2.60.120.1440">
    <property type="match status" value="1"/>
</dbReference>
<dbReference type="RefSeq" id="WP_141413083.1">
    <property type="nucleotide sequence ID" value="NZ_AP019735.1"/>
</dbReference>
<dbReference type="KEGG" id="acou:A5CBH24_20330"/>
<keyword evidence="5" id="KW-1185">Reference proteome</keyword>
<evidence type="ECO:0000313" key="4">
    <source>
        <dbReference type="EMBL" id="BBL04720.1"/>
    </source>
</evidence>
<dbReference type="InterPro" id="IPR006860">
    <property type="entry name" value="FecR"/>
</dbReference>
<gene>
    <name evidence="4" type="ORF">A5CBH24_20330</name>
</gene>
<feature type="domain" description="Protein FecR C-terminal" evidence="3">
    <location>
        <begin position="251"/>
        <end position="317"/>
    </location>
</feature>
<name>A0A4Y1WUJ0_9BACT</name>
<sequence>MESTDILKYLEGRSSEAEKRKLVKWLDASPDHVKEFEEIRFVFEMTKIYDSECREFLAERSDKPMKVRLGGRLPRIVRRLGGVAAAVVLFFGAGYLTYLHTVNSFSSQYTSLDVPAGQRVDITLADGSRVWLNSGARLEYPVVFGRHERMVKLTGEAMFEVEHDEDHPFIVRTFASDVEVLGTRFNVVADEKSRRFSTILLNGSLRLTERTTRAGAVLNSGDEAHWLNGRFSVSKVRDFDAVCWTEGLISVRGQSFEELMRKFETAYNVRIEIARQTMPVIGFASGKIRISDGIDHALRVLQHTSDFTFTHDPKKNVVTIH</sequence>
<dbReference type="AlphaFoldDB" id="A0A4Y1WUJ0"/>
<evidence type="ECO:0000256" key="1">
    <source>
        <dbReference type="SAM" id="Phobius"/>
    </source>
</evidence>
<keyword evidence="1" id="KW-0472">Membrane</keyword>
<dbReference type="InterPro" id="IPR012373">
    <property type="entry name" value="Ferrdict_sens_TM"/>
</dbReference>
<dbReference type="PANTHER" id="PTHR30273:SF2">
    <property type="entry name" value="PROTEIN FECR"/>
    <property type="match status" value="1"/>
</dbReference>
<proteinExistence type="predicted"/>
<protein>
    <submittedName>
        <fullName evidence="4">Anti-sigma factor</fullName>
    </submittedName>
</protein>
<feature type="transmembrane region" description="Helical" evidence="1">
    <location>
        <begin position="76"/>
        <end position="98"/>
    </location>
</feature>
<dbReference type="PIRSF" id="PIRSF018266">
    <property type="entry name" value="FecR"/>
    <property type="match status" value="1"/>
</dbReference>
<accession>A0A4Y1WUJ0</accession>
<dbReference type="GeneID" id="78342750"/>
<dbReference type="Pfam" id="PF04773">
    <property type="entry name" value="FecR"/>
    <property type="match status" value="1"/>
</dbReference>
<dbReference type="GO" id="GO:0016989">
    <property type="term" value="F:sigma factor antagonist activity"/>
    <property type="evidence" value="ECO:0007669"/>
    <property type="project" value="TreeGrafter"/>
</dbReference>
<reference evidence="5" key="1">
    <citation type="submission" date="2019-06" db="EMBL/GenBank/DDBJ databases">
        <title>Alistipes onderdonkii subsp. vulgaris subsp. nov., Alistipes dispar sp. nov. and Alistipes communis sp. nov., isolated from human faeces, and creation of Alistipes onderdonkii subsp. onderdonkii subsp. nov.</title>
        <authorList>
            <person name="Sakamoto M."/>
            <person name="Ikeyama N."/>
            <person name="Ogata Y."/>
            <person name="Suda W."/>
            <person name="Iino T."/>
            <person name="Hattori M."/>
            <person name="Ohkuma M."/>
        </authorList>
    </citation>
    <scope>NUCLEOTIDE SEQUENCE [LARGE SCALE GENOMIC DNA]</scope>
    <source>
        <strain evidence="5">5CBH24</strain>
    </source>
</reference>
<dbReference type="Proteomes" id="UP000318946">
    <property type="component" value="Chromosome"/>
</dbReference>
<evidence type="ECO:0000313" key="5">
    <source>
        <dbReference type="Proteomes" id="UP000318946"/>
    </source>
</evidence>
<dbReference type="Pfam" id="PF16344">
    <property type="entry name" value="FecR_C"/>
    <property type="match status" value="1"/>
</dbReference>
<organism evidence="4 5">
    <name type="scientific">Alistipes communis</name>
    <dbReference type="NCBI Taxonomy" id="2585118"/>
    <lineage>
        <taxon>Bacteria</taxon>
        <taxon>Pseudomonadati</taxon>
        <taxon>Bacteroidota</taxon>
        <taxon>Bacteroidia</taxon>
        <taxon>Bacteroidales</taxon>
        <taxon>Rikenellaceae</taxon>
        <taxon>Alistipes</taxon>
    </lineage>
</organism>
<feature type="domain" description="FecR protein" evidence="2">
    <location>
        <begin position="114"/>
        <end position="204"/>
    </location>
</feature>
<dbReference type="Gene3D" id="3.55.50.30">
    <property type="match status" value="1"/>
</dbReference>
<keyword evidence="1" id="KW-1133">Transmembrane helix</keyword>
<evidence type="ECO:0000259" key="2">
    <source>
        <dbReference type="Pfam" id="PF04773"/>
    </source>
</evidence>
<dbReference type="InterPro" id="IPR032508">
    <property type="entry name" value="FecR_C"/>
</dbReference>
<dbReference type="PANTHER" id="PTHR30273">
    <property type="entry name" value="PERIPLASMIC SIGNAL SENSOR AND SIGMA FACTOR ACTIVATOR FECR-RELATED"/>
    <property type="match status" value="1"/>
</dbReference>
<dbReference type="EMBL" id="AP019735">
    <property type="protein sequence ID" value="BBL04720.1"/>
    <property type="molecule type" value="Genomic_DNA"/>
</dbReference>
<evidence type="ECO:0000259" key="3">
    <source>
        <dbReference type="Pfam" id="PF16344"/>
    </source>
</evidence>